<dbReference type="Gene3D" id="3.60.15.10">
    <property type="entry name" value="Ribonuclease Z/Hydroxyacylglutathione hydrolase-like"/>
    <property type="match status" value="1"/>
</dbReference>
<evidence type="ECO:0000256" key="1">
    <source>
        <dbReference type="SAM" id="MobiDB-lite"/>
    </source>
</evidence>
<gene>
    <name evidence="2 4" type="ORF">P152DRAFT_462504</name>
</gene>
<name>A0A6G1FRT8_9PEZI</name>
<evidence type="ECO:0000313" key="4">
    <source>
        <dbReference type="RefSeq" id="XP_033530135.1"/>
    </source>
</evidence>
<evidence type="ECO:0008006" key="5">
    <source>
        <dbReference type="Google" id="ProtNLM"/>
    </source>
</evidence>
<dbReference type="PANTHER" id="PTHR36142">
    <property type="entry name" value="METALLO-HYDROLASE/OXIDOREDUCTASE SUPERFAMILY PROTEIN"/>
    <property type="match status" value="1"/>
</dbReference>
<dbReference type="AlphaFoldDB" id="A0A6G1FRT8"/>
<organism evidence="2">
    <name type="scientific">Eremomyces bilateralis CBS 781.70</name>
    <dbReference type="NCBI Taxonomy" id="1392243"/>
    <lineage>
        <taxon>Eukaryota</taxon>
        <taxon>Fungi</taxon>
        <taxon>Dikarya</taxon>
        <taxon>Ascomycota</taxon>
        <taxon>Pezizomycotina</taxon>
        <taxon>Dothideomycetes</taxon>
        <taxon>Dothideomycetes incertae sedis</taxon>
        <taxon>Eremomycetales</taxon>
        <taxon>Eremomycetaceae</taxon>
        <taxon>Eremomyces</taxon>
    </lineage>
</organism>
<keyword evidence="3" id="KW-1185">Reference proteome</keyword>
<dbReference type="OrthoDB" id="332863at2759"/>
<evidence type="ECO:0000313" key="3">
    <source>
        <dbReference type="Proteomes" id="UP000504638"/>
    </source>
</evidence>
<dbReference type="GeneID" id="54420937"/>
<dbReference type="EMBL" id="ML975183">
    <property type="protein sequence ID" value="KAF1808504.1"/>
    <property type="molecule type" value="Genomic_DNA"/>
</dbReference>
<reference evidence="4" key="3">
    <citation type="submission" date="2025-04" db="UniProtKB">
        <authorList>
            <consortium name="RefSeq"/>
        </authorList>
    </citation>
    <scope>IDENTIFICATION</scope>
    <source>
        <strain evidence="4">CBS 781.70</strain>
    </source>
</reference>
<reference evidence="2 4" key="1">
    <citation type="submission" date="2020-01" db="EMBL/GenBank/DDBJ databases">
        <authorList>
            <consortium name="DOE Joint Genome Institute"/>
            <person name="Haridas S."/>
            <person name="Albert R."/>
            <person name="Binder M."/>
            <person name="Bloem J."/>
            <person name="Labutti K."/>
            <person name="Salamov A."/>
            <person name="Andreopoulos B."/>
            <person name="Baker S.E."/>
            <person name="Barry K."/>
            <person name="Bills G."/>
            <person name="Bluhm B.H."/>
            <person name="Cannon C."/>
            <person name="Castanera R."/>
            <person name="Culley D.E."/>
            <person name="Daum C."/>
            <person name="Ezra D."/>
            <person name="Gonzalez J.B."/>
            <person name="Henrissat B."/>
            <person name="Kuo A."/>
            <person name="Liang C."/>
            <person name="Lipzen A."/>
            <person name="Lutzoni F."/>
            <person name="Magnuson J."/>
            <person name="Mondo S."/>
            <person name="Nolan M."/>
            <person name="Ohm R."/>
            <person name="Pangilinan J."/>
            <person name="Park H.-J."/>
            <person name="Ramirez L."/>
            <person name="Alfaro M."/>
            <person name="Sun H."/>
            <person name="Tritt A."/>
            <person name="Yoshinaga Y."/>
            <person name="Zwiers L.-H."/>
            <person name="Turgeon B.G."/>
            <person name="Goodwin S.B."/>
            <person name="Spatafora J.W."/>
            <person name="Crous P.W."/>
            <person name="Grigoriev I.V."/>
        </authorList>
    </citation>
    <scope>NUCLEOTIDE SEQUENCE</scope>
    <source>
        <strain evidence="2 4">CBS 781.70</strain>
    </source>
</reference>
<dbReference type="PANTHER" id="PTHR36142:SF5">
    <property type="entry name" value="METALLO-BETA-LACTAMASE DOMAIN-CONTAINING PROTEIN"/>
    <property type="match status" value="1"/>
</dbReference>
<dbReference type="RefSeq" id="XP_033530135.1">
    <property type="nucleotide sequence ID" value="XM_033680367.1"/>
</dbReference>
<feature type="compositionally biased region" description="Low complexity" evidence="1">
    <location>
        <begin position="247"/>
        <end position="264"/>
    </location>
</feature>
<feature type="region of interest" description="Disordered" evidence="1">
    <location>
        <begin position="226"/>
        <end position="268"/>
    </location>
</feature>
<accession>A0A6G1FRT8</accession>
<feature type="region of interest" description="Disordered" evidence="1">
    <location>
        <begin position="437"/>
        <end position="507"/>
    </location>
</feature>
<evidence type="ECO:0000313" key="2">
    <source>
        <dbReference type="EMBL" id="KAF1808504.1"/>
    </source>
</evidence>
<protein>
    <recommendedName>
        <fullName evidence="5">Metallo-hydrolase/oxidoreductase</fullName>
    </recommendedName>
</protein>
<proteinExistence type="predicted"/>
<sequence>MSLTVKALNGDTSFLLTFAPPIASDDLSDPGQFPGSYTILIDPWLTGSADIISSRFSSCNHVPPFPTASLAELPEPDMIIISQDKPDHCHEETLCQLSPHITSAILAAPAAARKIRSWQHFDSGRIESLQKYNPARPATLYRLEIPSFSPSGESGEVTVAFMPSKRDMTGVHNTVGITYRPPSSVLSTTQKATYHSILPTPPHSPSMTTLSASVGATPVPFSPSSVSFPPSPGVYHRPSTAHSLNAPLSPLTSLPMSPSRPTTSQSQRSVPISFSQLSDVPPVPPLPPAYASSAHQVSSLQLHSSTIATERVLSVLYSPHGFLPTASSNHLSSYLTPLLRAYATSHLMPLAALPLTCLIHPFNDVKVPWYKGGIVSAGAPSGWEVIRGVGARSWISAHDGDKDVRGWGVRGMKTKVYAVDEVVRGLGGAGVLGCEYSKEKRDSGTASATADSPTAGAQDERPPRVSASDTGASTSTPGSGISEAGRSTSERSEGSSMKMPLPRTVLARRPSLELGALGKTKRSVTEVLKLGAGKVYRTHVD</sequence>
<feature type="compositionally biased region" description="Polar residues" evidence="1">
    <location>
        <begin position="467"/>
        <end position="479"/>
    </location>
</feature>
<reference evidence="4" key="2">
    <citation type="submission" date="2020-04" db="EMBL/GenBank/DDBJ databases">
        <authorList>
            <consortium name="NCBI Genome Project"/>
        </authorList>
    </citation>
    <scope>NUCLEOTIDE SEQUENCE</scope>
    <source>
        <strain evidence="4">CBS 781.70</strain>
    </source>
</reference>
<dbReference type="Proteomes" id="UP000504638">
    <property type="component" value="Unplaced"/>
</dbReference>
<dbReference type="InterPro" id="IPR036866">
    <property type="entry name" value="RibonucZ/Hydroxyglut_hydro"/>
</dbReference>